<evidence type="ECO:0000256" key="1">
    <source>
        <dbReference type="SAM" id="Phobius"/>
    </source>
</evidence>
<dbReference type="PANTHER" id="PTHR31635">
    <property type="entry name" value="REVERSE TRANSCRIPTASE DOMAIN-CONTAINING PROTEIN-RELATED"/>
    <property type="match status" value="1"/>
</dbReference>
<feature type="transmembrane region" description="Helical" evidence="1">
    <location>
        <begin position="12"/>
        <end position="29"/>
    </location>
</feature>
<feature type="transmembrane region" description="Helical" evidence="1">
    <location>
        <begin position="130"/>
        <end position="149"/>
    </location>
</feature>
<protein>
    <recommendedName>
        <fullName evidence="2">Reverse transcriptase domain-containing protein</fullName>
    </recommendedName>
</protein>
<sequence>MEHYSSSQQVVLLPSYPMLLFSLLITVLIEHCTTDERQNLQAEITTTQHYYDFSDETTGKDTVEIAPSGLLELGQSSCQTGTSEISNPLNSRAEVVQEVDGDEITAEPAMETLPRFDEAQVQNLRNGLKVASLVISVSTTGIFSFLAGFPTSQHPTMKSKLLFKAGILSMSASLFSALVLLQWGTIKGDIMRLMDCCFNSACIDGCINTSFITLVSKCSYLSSISVSKCSYLSSISDYWPICLVSSLCKIISKTLANRLRSVLGKVISKNQFALIRGRQLLDCSLLANKVIDLLKKDHDGGLFFKIDFKKAFDSVEWFFGLVNQV</sequence>
<dbReference type="InterPro" id="IPR000477">
    <property type="entry name" value="RT_dom"/>
</dbReference>
<dbReference type="STRING" id="3641.A0A061FH62"/>
<dbReference type="Proteomes" id="UP000026915">
    <property type="component" value="Chromosome 7"/>
</dbReference>
<keyword evidence="1" id="KW-0472">Membrane</keyword>
<dbReference type="AlphaFoldDB" id="A0A061FH62"/>
<keyword evidence="1" id="KW-1133">Transmembrane helix</keyword>
<dbReference type="eggNOG" id="KOG1075">
    <property type="taxonomic scope" value="Eukaryota"/>
</dbReference>
<evidence type="ECO:0000313" key="3">
    <source>
        <dbReference type="EMBL" id="EOY13799.1"/>
    </source>
</evidence>
<dbReference type="Pfam" id="PF00078">
    <property type="entry name" value="RVT_1"/>
    <property type="match status" value="1"/>
</dbReference>
<organism evidence="3 4">
    <name type="scientific">Theobroma cacao</name>
    <name type="common">Cacao</name>
    <name type="synonym">Cocoa</name>
    <dbReference type="NCBI Taxonomy" id="3641"/>
    <lineage>
        <taxon>Eukaryota</taxon>
        <taxon>Viridiplantae</taxon>
        <taxon>Streptophyta</taxon>
        <taxon>Embryophyta</taxon>
        <taxon>Tracheophyta</taxon>
        <taxon>Spermatophyta</taxon>
        <taxon>Magnoliopsida</taxon>
        <taxon>eudicotyledons</taxon>
        <taxon>Gunneridae</taxon>
        <taxon>Pentapetalae</taxon>
        <taxon>rosids</taxon>
        <taxon>malvids</taxon>
        <taxon>Malvales</taxon>
        <taxon>Malvaceae</taxon>
        <taxon>Byttnerioideae</taxon>
        <taxon>Theobroma</taxon>
    </lineage>
</organism>
<keyword evidence="4" id="KW-1185">Reference proteome</keyword>
<dbReference type="PANTHER" id="PTHR31635:SF196">
    <property type="entry name" value="REVERSE TRANSCRIPTASE DOMAIN-CONTAINING PROTEIN-RELATED"/>
    <property type="match status" value="1"/>
</dbReference>
<evidence type="ECO:0000313" key="4">
    <source>
        <dbReference type="Proteomes" id="UP000026915"/>
    </source>
</evidence>
<accession>A0A061FH62</accession>
<dbReference type="Gramene" id="EOY13799">
    <property type="protein sequence ID" value="EOY13799"/>
    <property type="gene ID" value="TCM_032445"/>
</dbReference>
<name>A0A061FH62_THECC</name>
<dbReference type="EMBL" id="CM001885">
    <property type="protein sequence ID" value="EOY13799.1"/>
    <property type="molecule type" value="Genomic_DNA"/>
</dbReference>
<gene>
    <name evidence="3" type="ORF">TCM_032445</name>
</gene>
<reference evidence="3 4" key="1">
    <citation type="journal article" date="2013" name="Genome Biol.">
        <title>The genome sequence of the most widely cultivated cacao type and its use to identify candidate genes regulating pod color.</title>
        <authorList>
            <person name="Motamayor J.C."/>
            <person name="Mockaitis K."/>
            <person name="Schmutz J."/>
            <person name="Haiminen N."/>
            <person name="Iii D.L."/>
            <person name="Cornejo O."/>
            <person name="Findley S.D."/>
            <person name="Zheng P."/>
            <person name="Utro F."/>
            <person name="Royaert S."/>
            <person name="Saski C."/>
            <person name="Jenkins J."/>
            <person name="Podicheti R."/>
            <person name="Zhao M."/>
            <person name="Scheffler B.E."/>
            <person name="Stack J.C."/>
            <person name="Feltus F.A."/>
            <person name="Mustiga G.M."/>
            <person name="Amores F."/>
            <person name="Phillips W."/>
            <person name="Marelli J.P."/>
            <person name="May G.D."/>
            <person name="Shapiro H."/>
            <person name="Ma J."/>
            <person name="Bustamante C.D."/>
            <person name="Schnell R.J."/>
            <person name="Main D."/>
            <person name="Gilbert D."/>
            <person name="Parida L."/>
            <person name="Kuhn D.N."/>
        </authorList>
    </citation>
    <scope>NUCLEOTIDE SEQUENCE [LARGE SCALE GENOMIC DNA]</scope>
    <source>
        <strain evidence="4">cv. Matina 1-6</strain>
    </source>
</reference>
<feature type="domain" description="Reverse transcriptase" evidence="2">
    <location>
        <begin position="236"/>
        <end position="318"/>
    </location>
</feature>
<feature type="transmembrane region" description="Helical" evidence="1">
    <location>
        <begin position="161"/>
        <end position="184"/>
    </location>
</feature>
<keyword evidence="1" id="KW-0812">Transmembrane</keyword>
<evidence type="ECO:0000259" key="2">
    <source>
        <dbReference type="Pfam" id="PF00078"/>
    </source>
</evidence>
<dbReference type="HOGENOM" id="CLU_856367_0_0_1"/>
<proteinExistence type="predicted"/>
<dbReference type="InParanoid" id="A0A061FH62"/>